<dbReference type="EMBL" id="RJPY01000005">
    <property type="protein sequence ID" value="RSJ97938.1"/>
    <property type="molecule type" value="Genomic_DNA"/>
</dbReference>
<accession>A0A1X1JPM1</accession>
<evidence type="ECO:0000313" key="6">
    <source>
        <dbReference type="Proteomes" id="UP000277773"/>
    </source>
</evidence>
<organism evidence="1 5">
    <name type="scientific">Streptococcus mitis</name>
    <dbReference type="NCBI Taxonomy" id="28037"/>
    <lineage>
        <taxon>Bacteria</taxon>
        <taxon>Bacillati</taxon>
        <taxon>Bacillota</taxon>
        <taxon>Bacilli</taxon>
        <taxon>Lactobacillales</taxon>
        <taxon>Streptococcaceae</taxon>
        <taxon>Streptococcus</taxon>
        <taxon>Streptococcus mitis group</taxon>
    </lineage>
</organism>
<evidence type="ECO:0000313" key="4">
    <source>
        <dbReference type="Proteomes" id="UP000193388"/>
    </source>
</evidence>
<proteinExistence type="predicted"/>
<dbReference type="EMBL" id="NCVD01000047">
    <property type="protein sequence ID" value="ORO89103.1"/>
    <property type="molecule type" value="Genomic_DNA"/>
</dbReference>
<dbReference type="Proteomes" id="UP000193388">
    <property type="component" value="Unassembled WGS sequence"/>
</dbReference>
<comment type="caution">
    <text evidence="1">The sequence shown here is derived from an EMBL/GenBank/DDBJ whole genome shotgun (WGS) entry which is preliminary data.</text>
</comment>
<reference evidence="1" key="2">
    <citation type="submission" date="2017-04" db="EMBL/GenBank/DDBJ databases">
        <authorList>
            <person name="Afonso C.L."/>
            <person name="Miller P.J."/>
            <person name="Scott M.A."/>
            <person name="Spackman E."/>
            <person name="Goraichik I."/>
            <person name="Dimitrov K.M."/>
            <person name="Suarez D.L."/>
            <person name="Swayne D.E."/>
        </authorList>
    </citation>
    <scope>NUCLEOTIDE SEQUENCE</scope>
    <source>
        <strain evidence="2">B_5756_13</strain>
        <strain evidence="1">RH_777_07</strain>
    </source>
</reference>
<sequence>MTNLKEELTDSLSELIEFLSNYKEKNNVNNFIGILEEMQFILQSIGKPQIPAETMNQLQKMYKSMFFPRDGLSDFYVFDSDASYMKRKNEQFSLLIKRIDSLLKD</sequence>
<name>A0A1X1JPM1_STRMT</name>
<reference evidence="4 5" key="1">
    <citation type="journal article" date="2016" name="Eur. J. Clin. Microbiol. Infect. Dis.">
        <title>Whole genome sequencing as a tool for phylogenetic analysis of clinical strains of Mitis group streptococci.</title>
        <authorList>
            <person name="Rasmussen L.H."/>
            <person name="Dargis R."/>
            <person name="Hojholt K."/>
            <person name="Christensen J.J."/>
            <person name="Skovgaard O."/>
            <person name="Justesen U.S."/>
            <person name="Rosenvinge F.S."/>
            <person name="Moser C."/>
            <person name="Lukjancenko O."/>
            <person name="Rasmussen S."/>
            <person name="Nielsen X.C."/>
        </authorList>
    </citation>
    <scope>NUCLEOTIDE SEQUENCE [LARGE SCALE GENOMIC DNA]</scope>
    <source>
        <strain evidence="2 4">B_5756_13</strain>
        <strain evidence="1 5">RH_777_07</strain>
    </source>
</reference>
<evidence type="ECO:0000313" key="2">
    <source>
        <dbReference type="EMBL" id="ORP03280.1"/>
    </source>
</evidence>
<reference evidence="3 6" key="3">
    <citation type="submission" date="2018-11" db="EMBL/GenBank/DDBJ databases">
        <title>Species Designations Belie Phenotypic and Genotypic Heterogeneity in Oral Streptococci.</title>
        <authorList>
            <person name="Velsko I."/>
        </authorList>
    </citation>
    <scope>NUCLEOTIDE SEQUENCE [LARGE SCALE GENOMIC DNA]</scope>
    <source>
        <strain evidence="3 6">BCC08</strain>
    </source>
</reference>
<dbReference type="Proteomes" id="UP000193849">
    <property type="component" value="Unassembled WGS sequence"/>
</dbReference>
<dbReference type="Proteomes" id="UP000277773">
    <property type="component" value="Unassembled WGS sequence"/>
</dbReference>
<dbReference type="AlphaFoldDB" id="A0A1X1JPM1"/>
<evidence type="ECO:0000313" key="1">
    <source>
        <dbReference type="EMBL" id="ORO89103.1"/>
    </source>
</evidence>
<evidence type="ECO:0000313" key="3">
    <source>
        <dbReference type="EMBL" id="RSJ97938.1"/>
    </source>
</evidence>
<evidence type="ECO:0000313" key="5">
    <source>
        <dbReference type="Proteomes" id="UP000193849"/>
    </source>
</evidence>
<dbReference type="EMBL" id="NCVM01000026">
    <property type="protein sequence ID" value="ORP03280.1"/>
    <property type="molecule type" value="Genomic_DNA"/>
</dbReference>
<protein>
    <submittedName>
        <fullName evidence="1">Uncharacterized protein</fullName>
    </submittedName>
</protein>
<gene>
    <name evidence="2" type="ORF">B7693_04605</name>
    <name evidence="1" type="ORF">B7702_05200</name>
    <name evidence="3" type="ORF">D8786_04945</name>
</gene>